<dbReference type="AlphaFoldDB" id="A0A1G9ID94"/>
<dbReference type="OrthoDB" id="2225707at2"/>
<name>A0A1G9ID94_STREI</name>
<dbReference type="EMBL" id="FNGX01000001">
    <property type="protein sequence ID" value="SDL23187.1"/>
    <property type="molecule type" value="Genomic_DNA"/>
</dbReference>
<sequence>MNKSKELLPLGSIVEFDKELLPEELVSSFARENMDFNVVSKGRDL</sequence>
<dbReference type="Proteomes" id="UP000183162">
    <property type="component" value="Unassembled WGS sequence"/>
</dbReference>
<evidence type="ECO:0000313" key="2">
    <source>
        <dbReference type="Proteomes" id="UP000183162"/>
    </source>
</evidence>
<gene>
    <name evidence="1" type="ORF">SAMN05216400_0142</name>
</gene>
<accession>A0A1G9ID94</accession>
<dbReference type="RefSeq" id="WP_159428084.1">
    <property type="nucleotide sequence ID" value="NZ_FNGX01000001.1"/>
</dbReference>
<reference evidence="1 2" key="1">
    <citation type="submission" date="2016-10" db="EMBL/GenBank/DDBJ databases">
        <authorList>
            <person name="de Groot N.N."/>
        </authorList>
    </citation>
    <scope>NUCLEOTIDE SEQUENCE [LARGE SCALE GENOMIC DNA]</scope>
    <source>
        <strain evidence="1 2">Sb09</strain>
    </source>
</reference>
<protein>
    <submittedName>
        <fullName evidence="1">Uncharacterized protein</fullName>
    </submittedName>
</protein>
<organism evidence="1 2">
    <name type="scientific">Streptococcus equinus</name>
    <name type="common">Streptococcus bovis</name>
    <dbReference type="NCBI Taxonomy" id="1335"/>
    <lineage>
        <taxon>Bacteria</taxon>
        <taxon>Bacillati</taxon>
        <taxon>Bacillota</taxon>
        <taxon>Bacilli</taxon>
        <taxon>Lactobacillales</taxon>
        <taxon>Streptococcaceae</taxon>
        <taxon>Streptococcus</taxon>
    </lineage>
</organism>
<evidence type="ECO:0000313" key="1">
    <source>
        <dbReference type="EMBL" id="SDL23187.1"/>
    </source>
</evidence>
<proteinExistence type="predicted"/>